<organism evidence="1 2">
    <name type="scientific">Bauhinia variegata</name>
    <name type="common">Purple orchid tree</name>
    <name type="synonym">Phanera variegata</name>
    <dbReference type="NCBI Taxonomy" id="167791"/>
    <lineage>
        <taxon>Eukaryota</taxon>
        <taxon>Viridiplantae</taxon>
        <taxon>Streptophyta</taxon>
        <taxon>Embryophyta</taxon>
        <taxon>Tracheophyta</taxon>
        <taxon>Spermatophyta</taxon>
        <taxon>Magnoliopsida</taxon>
        <taxon>eudicotyledons</taxon>
        <taxon>Gunneridae</taxon>
        <taxon>Pentapetalae</taxon>
        <taxon>rosids</taxon>
        <taxon>fabids</taxon>
        <taxon>Fabales</taxon>
        <taxon>Fabaceae</taxon>
        <taxon>Cercidoideae</taxon>
        <taxon>Cercideae</taxon>
        <taxon>Bauhiniinae</taxon>
        <taxon>Bauhinia</taxon>
    </lineage>
</organism>
<reference evidence="1 2" key="1">
    <citation type="journal article" date="2022" name="DNA Res.">
        <title>Chromosomal-level genome assembly of the orchid tree Bauhinia variegata (Leguminosae; Cercidoideae) supports the allotetraploid origin hypothesis of Bauhinia.</title>
        <authorList>
            <person name="Zhong Y."/>
            <person name="Chen Y."/>
            <person name="Zheng D."/>
            <person name="Pang J."/>
            <person name="Liu Y."/>
            <person name="Luo S."/>
            <person name="Meng S."/>
            <person name="Qian L."/>
            <person name="Wei D."/>
            <person name="Dai S."/>
            <person name="Zhou R."/>
        </authorList>
    </citation>
    <scope>NUCLEOTIDE SEQUENCE [LARGE SCALE GENOMIC DNA]</scope>
    <source>
        <strain evidence="1">BV-YZ2020</strain>
    </source>
</reference>
<accession>A0ACB9MG62</accession>
<evidence type="ECO:0000313" key="1">
    <source>
        <dbReference type="EMBL" id="KAI4323112.1"/>
    </source>
</evidence>
<dbReference type="EMBL" id="CM039434">
    <property type="protein sequence ID" value="KAI4323112.1"/>
    <property type="molecule type" value="Genomic_DNA"/>
</dbReference>
<protein>
    <submittedName>
        <fullName evidence="1">Uncharacterized protein</fullName>
    </submittedName>
</protein>
<name>A0ACB9MG62_BAUVA</name>
<dbReference type="Proteomes" id="UP000828941">
    <property type="component" value="Chromosome 9"/>
</dbReference>
<sequence length="514" mass="59343">MEVAVSHLGITIISVAIIVGVIGRVLNWVWLRPKRLEKRLREEGFKGNSYRLLFGDERELRSMMQDVKTRPINLEDDPVPRVLPYQDKTVKRYGKNCFIWIGPTPLVILMNPEHIKEVFNNMVDFPKVKSNPLIKYLLSGIADHEGEKWVKHRKIINPAFHLEKLKLMLPAFCHCANEMVNKWIKLTAEKGSCEVDVWPYLNSSTGDVISRTAFGSSFEAGTRIFQLLLEQSELTARVMRSLYFPGWRFVPTKTHRRMRAIENEVQELLKGVIQLRESARKEGEAPKNDLLGLLLESNRREMQQGEKGMSVKDIIDECKIFYFAGQETTAVMLNWTMVLLSRFPEWQTRARDEIRELFGNRKPTYDELSRVKVVTMILYESLRLYPPAPWLNRAMPKDTKLGNFTLPANSVVWIPVLLVQHDTEIWGHDAKEFNPERFSEGVLKATKGKSSFLPFGVGPRICIGQNYALLEAKMLMVLVLQNFWFELSPNYVHAPYLSLNIAPQYGTPIILHKF</sequence>
<gene>
    <name evidence="1" type="ORF">L6164_022744</name>
</gene>
<evidence type="ECO:0000313" key="2">
    <source>
        <dbReference type="Proteomes" id="UP000828941"/>
    </source>
</evidence>
<comment type="caution">
    <text evidence="1">The sequence shown here is derived from an EMBL/GenBank/DDBJ whole genome shotgun (WGS) entry which is preliminary data.</text>
</comment>
<proteinExistence type="predicted"/>
<keyword evidence="2" id="KW-1185">Reference proteome</keyword>